<dbReference type="Gene3D" id="3.40.50.800">
    <property type="entry name" value="Anticodon-binding domain"/>
    <property type="match status" value="1"/>
</dbReference>
<evidence type="ECO:0000256" key="4">
    <source>
        <dbReference type="ARBA" id="ARBA00022741"/>
    </source>
</evidence>
<dbReference type="GO" id="GO:0004827">
    <property type="term" value="F:proline-tRNA ligase activity"/>
    <property type="evidence" value="ECO:0007669"/>
    <property type="project" value="UniProtKB-EC"/>
</dbReference>
<dbReference type="InterPro" id="IPR036621">
    <property type="entry name" value="Anticodon-bd_dom_sf"/>
</dbReference>
<gene>
    <name evidence="11" type="ORF">TWF703_009610</name>
</gene>
<dbReference type="EC" id="6.1.1.15" evidence="2"/>
<comment type="catalytic activity">
    <reaction evidence="9">
        <text>tRNA(Pro) + L-proline + ATP = L-prolyl-tRNA(Pro) + AMP + diphosphate</text>
        <dbReference type="Rhea" id="RHEA:14305"/>
        <dbReference type="Rhea" id="RHEA-COMP:9700"/>
        <dbReference type="Rhea" id="RHEA-COMP:9702"/>
        <dbReference type="ChEBI" id="CHEBI:30616"/>
        <dbReference type="ChEBI" id="CHEBI:33019"/>
        <dbReference type="ChEBI" id="CHEBI:60039"/>
        <dbReference type="ChEBI" id="CHEBI:78442"/>
        <dbReference type="ChEBI" id="CHEBI:78532"/>
        <dbReference type="ChEBI" id="CHEBI:456215"/>
        <dbReference type="EC" id="6.1.1.15"/>
    </reaction>
</comment>
<evidence type="ECO:0000313" key="11">
    <source>
        <dbReference type="EMBL" id="KAF3128374.1"/>
    </source>
</evidence>
<dbReference type="EMBL" id="WIQZ01000071">
    <property type="protein sequence ID" value="KAF3128374.1"/>
    <property type="molecule type" value="Genomic_DNA"/>
</dbReference>
<keyword evidence="3" id="KW-0436">Ligase</keyword>
<dbReference type="Pfam" id="PF03129">
    <property type="entry name" value="HGTP_anticodon"/>
    <property type="match status" value="1"/>
</dbReference>
<dbReference type="Pfam" id="PF00587">
    <property type="entry name" value="tRNA-synt_2b"/>
    <property type="match status" value="1"/>
</dbReference>
<keyword evidence="5" id="KW-0067">ATP-binding</keyword>
<dbReference type="InterPro" id="IPR050062">
    <property type="entry name" value="Pro-tRNA_synthetase"/>
</dbReference>
<comment type="similarity">
    <text evidence="1">Belongs to the class-II aminoacyl-tRNA synthetase family.</text>
</comment>
<dbReference type="InterPro" id="IPR006195">
    <property type="entry name" value="aa-tRNA-synth_II"/>
</dbReference>
<evidence type="ECO:0000256" key="8">
    <source>
        <dbReference type="ARBA" id="ARBA00029731"/>
    </source>
</evidence>
<dbReference type="PANTHER" id="PTHR42753">
    <property type="entry name" value="MITOCHONDRIAL RIBOSOME PROTEIN L39/PROLYL-TRNA LIGASE FAMILY MEMBER"/>
    <property type="match status" value="1"/>
</dbReference>
<dbReference type="GO" id="GO:0005524">
    <property type="term" value="F:ATP binding"/>
    <property type="evidence" value="ECO:0007669"/>
    <property type="project" value="UniProtKB-KW"/>
</dbReference>
<evidence type="ECO:0000256" key="9">
    <source>
        <dbReference type="ARBA" id="ARBA00047671"/>
    </source>
</evidence>
<dbReference type="Gene3D" id="3.30.930.10">
    <property type="entry name" value="Bira Bifunctional Protein, Domain 2"/>
    <property type="match status" value="2"/>
</dbReference>
<dbReference type="InterPro" id="IPR045864">
    <property type="entry name" value="aa-tRNA-synth_II/BPL/LPL"/>
</dbReference>
<evidence type="ECO:0000313" key="12">
    <source>
        <dbReference type="Proteomes" id="UP000480548"/>
    </source>
</evidence>
<dbReference type="GO" id="GO:0005739">
    <property type="term" value="C:mitochondrion"/>
    <property type="evidence" value="ECO:0007669"/>
    <property type="project" value="TreeGrafter"/>
</dbReference>
<accession>A0A7C8JMB2</accession>
<proteinExistence type="inferred from homology"/>
<dbReference type="InterPro" id="IPR002316">
    <property type="entry name" value="Pro-tRNA-ligase_IIa"/>
</dbReference>
<evidence type="ECO:0000256" key="2">
    <source>
        <dbReference type="ARBA" id="ARBA00012831"/>
    </source>
</evidence>
<dbReference type="AlphaFoldDB" id="A0A7C8JMB2"/>
<reference evidence="11 12" key="1">
    <citation type="submission" date="2019-06" db="EMBL/GenBank/DDBJ databases">
        <authorList>
            <person name="Palmer J.M."/>
        </authorList>
    </citation>
    <scope>NUCLEOTIDE SEQUENCE [LARGE SCALE GENOMIC DNA]</scope>
    <source>
        <strain evidence="11 12">TWF703</strain>
    </source>
</reference>
<dbReference type="SUPFAM" id="SSF55681">
    <property type="entry name" value="Class II aaRS and biotin synthetases"/>
    <property type="match status" value="1"/>
</dbReference>
<comment type="caution">
    <text evidence="11">The sequence shown here is derived from an EMBL/GenBank/DDBJ whole genome shotgun (WGS) entry which is preliminary data.</text>
</comment>
<evidence type="ECO:0000256" key="1">
    <source>
        <dbReference type="ARBA" id="ARBA00008226"/>
    </source>
</evidence>
<dbReference type="PRINTS" id="PR01046">
    <property type="entry name" value="TRNASYNTHPRO"/>
</dbReference>
<dbReference type="SUPFAM" id="SSF52954">
    <property type="entry name" value="Class II aaRS ABD-related"/>
    <property type="match status" value="1"/>
</dbReference>
<keyword evidence="6" id="KW-0648">Protein biosynthesis</keyword>
<evidence type="ECO:0000256" key="7">
    <source>
        <dbReference type="ARBA" id="ARBA00023146"/>
    </source>
</evidence>
<sequence>MVRGSLIGRHLRVRQFNVCAQCSYRHGLVRRLTTDGRSRVSNLWLPIPKIKPNPKEEAQEDVHALLLKAGYIRNAYPGVFHMLPLGLRVQDKIEKLIDKNMRAIVGRFEKGASKTALPSISAHSLWQKTGRADKMGKELFQFKDRHGTNYLLGPTHEEEITSLVSSTISSYKQLPLRVYQITRKYRDERRPRAGLLRGREFVMKDLYTFDYSSEGALNTYNDVVGAYRSIFNELGLPYLVAEADSGNMGGNLSHEYHYECNTGEDTVLSCSGKEGKAEACGYTANMECVESIPVRKDNWETKKTKVWYGVSKDRKVLVKAYYPGFVRQASAEGGGGEWHRREVNPRVIQTVLGEEGGGLEAGMEEASALNAWEDSFTSFNDTLDTTTGQIKEGESYSRIIKIYDGHILDGDGGSKFSTFSEHEEDFGAESQSMIKQFYSDKKIPTVVRTNVNGKEGEDDKTPIFLCKPITGDACPRCEDSKLVATKTTELGHTFFLGTRYSDPLKAYVGTVNEDGVQIQARLQMGCYGIGVTRLIAAIAELLRDEKGLCWPKVVAPYSVAVVYTGKKGGDDMSGTAEEVYDSIVQGNRWLEDDVLLDDRDESVARKMKEADMIGYSTVVVIGNKFEEDKLVEVQERRTGRKHMVTMDELSQKLDDILD</sequence>
<evidence type="ECO:0000259" key="10">
    <source>
        <dbReference type="PROSITE" id="PS50862"/>
    </source>
</evidence>
<dbReference type="Proteomes" id="UP000480548">
    <property type="component" value="Unassembled WGS sequence"/>
</dbReference>
<dbReference type="PANTHER" id="PTHR42753:SF2">
    <property type="entry name" value="PROLINE--TRNA LIGASE"/>
    <property type="match status" value="1"/>
</dbReference>
<dbReference type="InterPro" id="IPR004154">
    <property type="entry name" value="Anticodon-bd"/>
</dbReference>
<evidence type="ECO:0000256" key="3">
    <source>
        <dbReference type="ARBA" id="ARBA00022598"/>
    </source>
</evidence>
<keyword evidence="7" id="KW-0030">Aminoacyl-tRNA synthetase</keyword>
<organism evidence="11 12">
    <name type="scientific">Orbilia oligospora</name>
    <name type="common">Nematode-trapping fungus</name>
    <name type="synonym">Arthrobotrys oligospora</name>
    <dbReference type="NCBI Taxonomy" id="2813651"/>
    <lineage>
        <taxon>Eukaryota</taxon>
        <taxon>Fungi</taxon>
        <taxon>Dikarya</taxon>
        <taxon>Ascomycota</taxon>
        <taxon>Pezizomycotina</taxon>
        <taxon>Orbiliomycetes</taxon>
        <taxon>Orbiliales</taxon>
        <taxon>Orbiliaceae</taxon>
        <taxon>Orbilia</taxon>
    </lineage>
</organism>
<name>A0A7C8JMB2_ORBOL</name>
<feature type="domain" description="Aminoacyl-transfer RNA synthetases class-II family profile" evidence="10">
    <location>
        <begin position="86"/>
        <end position="551"/>
    </location>
</feature>
<dbReference type="InterPro" id="IPR002314">
    <property type="entry name" value="aa-tRNA-synt_IIb"/>
</dbReference>
<protein>
    <recommendedName>
        <fullName evidence="2">proline--tRNA ligase</fullName>
        <ecNumber evidence="2">6.1.1.15</ecNumber>
    </recommendedName>
    <alternativeName>
        <fullName evidence="8">Prolyl-tRNA synthetase</fullName>
    </alternativeName>
</protein>
<evidence type="ECO:0000256" key="5">
    <source>
        <dbReference type="ARBA" id="ARBA00022840"/>
    </source>
</evidence>
<keyword evidence="4" id="KW-0547">Nucleotide-binding</keyword>
<dbReference type="GO" id="GO:0006433">
    <property type="term" value="P:prolyl-tRNA aminoacylation"/>
    <property type="evidence" value="ECO:0007669"/>
    <property type="project" value="InterPro"/>
</dbReference>
<dbReference type="PROSITE" id="PS50862">
    <property type="entry name" value="AA_TRNA_LIGASE_II"/>
    <property type="match status" value="1"/>
</dbReference>
<evidence type="ECO:0000256" key="6">
    <source>
        <dbReference type="ARBA" id="ARBA00022917"/>
    </source>
</evidence>